<evidence type="ECO:0000256" key="2">
    <source>
        <dbReference type="ARBA" id="ARBA00022692"/>
    </source>
</evidence>
<feature type="transmembrane region" description="Helical" evidence="5">
    <location>
        <begin position="209"/>
        <end position="232"/>
    </location>
</feature>
<dbReference type="GO" id="GO:0046943">
    <property type="term" value="F:carboxylic acid transmembrane transporter activity"/>
    <property type="evidence" value="ECO:0007669"/>
    <property type="project" value="TreeGrafter"/>
</dbReference>
<dbReference type="EMBL" id="RSCE01000018">
    <property type="protein sequence ID" value="RSH77080.1"/>
    <property type="molecule type" value="Genomic_DNA"/>
</dbReference>
<comment type="caution">
    <text evidence="7">The sequence shown here is derived from an EMBL/GenBank/DDBJ whole genome shotgun (WGS) entry which is preliminary data.</text>
</comment>
<feature type="domain" description="Major facilitator superfamily (MFS) profile" evidence="6">
    <location>
        <begin position="58"/>
        <end position="496"/>
    </location>
</feature>
<evidence type="ECO:0000256" key="1">
    <source>
        <dbReference type="ARBA" id="ARBA00004141"/>
    </source>
</evidence>
<dbReference type="OrthoDB" id="2153661at2759"/>
<keyword evidence="3 5" id="KW-1133">Transmembrane helix</keyword>
<keyword evidence="2 5" id="KW-0812">Transmembrane</keyword>
<feature type="transmembrane region" description="Helical" evidence="5">
    <location>
        <begin position="167"/>
        <end position="188"/>
    </location>
</feature>
<accession>A0A427XDT1</accession>
<keyword evidence="4 5" id="KW-0472">Membrane</keyword>
<dbReference type="STRING" id="105984.A0A427XDT1"/>
<keyword evidence="8" id="KW-1185">Reference proteome</keyword>
<feature type="transmembrane region" description="Helical" evidence="5">
    <location>
        <begin position="310"/>
        <end position="332"/>
    </location>
</feature>
<sequence length="540" mass="58578">MDHPQHQTMGPDMDKLDKLDQLERSEPLPALVRAPLAELESHERHKYNSATKLSAIFTVVFSGIALISDGYNAAVIGNINLLLKERELETFHLNALSDPKVYPDTYTSILKTRISNSFFIGEIVGMLLFGALIDRVGRKFGVVATTCMLILGIILSAAAHGTTDFGMFWMLIVGRGLAGVGAGGEYPVCGTSSIEAADETQHVRKHRGFLIATVGDFAIDFGFVLAGIVILIVLKCYGVTVHSTGTHGFAGTWRICLALGLVPPLAVFYFRLRMLNSTAYRNNAMKGAALNVKVFYLAGKRYWRRMIGTCLCWFLYDFCSYPFGIFSSTIVSQLNPENTIIQNIGWGTLINDFLLPGCLIGGVLMDKIGRKKTQALGFFVQGIIGMILGGVLSKIQYHPGGFIVMYGIFLAAAEAGPGVATILISGEVYPTALRGHMLGFSAAWGKAGAAIGTQVFTPIQNAFSDEFKGQQAVFLIGSAVSILGAMLTYACIPDMSETLEDEDEAWRLYLEENGIDTRSMGEPIEASASGTVVKVIEDRE</sequence>
<name>A0A427XDT1_9TREE</name>
<feature type="transmembrane region" description="Helical" evidence="5">
    <location>
        <begin position="403"/>
        <end position="425"/>
    </location>
</feature>
<dbReference type="Pfam" id="PF00083">
    <property type="entry name" value="Sugar_tr"/>
    <property type="match status" value="2"/>
</dbReference>
<comment type="subcellular location">
    <subcellularLocation>
        <location evidence="1">Membrane</location>
        <topology evidence="1">Multi-pass membrane protein</topology>
    </subcellularLocation>
</comment>
<dbReference type="GeneID" id="39588251"/>
<evidence type="ECO:0000256" key="4">
    <source>
        <dbReference type="ARBA" id="ARBA00023136"/>
    </source>
</evidence>
<feature type="transmembrane region" description="Helical" evidence="5">
    <location>
        <begin position="53"/>
        <end position="74"/>
    </location>
</feature>
<evidence type="ECO:0000256" key="5">
    <source>
        <dbReference type="SAM" id="Phobius"/>
    </source>
</evidence>
<evidence type="ECO:0000256" key="3">
    <source>
        <dbReference type="ARBA" id="ARBA00022989"/>
    </source>
</evidence>
<dbReference type="PROSITE" id="PS50850">
    <property type="entry name" value="MFS"/>
    <property type="match status" value="1"/>
</dbReference>
<feature type="transmembrane region" description="Helical" evidence="5">
    <location>
        <begin position="252"/>
        <end position="272"/>
    </location>
</feature>
<evidence type="ECO:0000313" key="7">
    <source>
        <dbReference type="EMBL" id="RSH77080.1"/>
    </source>
</evidence>
<evidence type="ECO:0000259" key="6">
    <source>
        <dbReference type="PROSITE" id="PS50850"/>
    </source>
</evidence>
<feature type="transmembrane region" description="Helical" evidence="5">
    <location>
        <begin position="471"/>
        <end position="492"/>
    </location>
</feature>
<feature type="transmembrane region" description="Helical" evidence="5">
    <location>
        <begin position="376"/>
        <end position="397"/>
    </location>
</feature>
<organism evidence="7 8">
    <name type="scientific">Apiotrichum porosum</name>
    <dbReference type="NCBI Taxonomy" id="105984"/>
    <lineage>
        <taxon>Eukaryota</taxon>
        <taxon>Fungi</taxon>
        <taxon>Dikarya</taxon>
        <taxon>Basidiomycota</taxon>
        <taxon>Agaricomycotina</taxon>
        <taxon>Tremellomycetes</taxon>
        <taxon>Trichosporonales</taxon>
        <taxon>Trichosporonaceae</taxon>
        <taxon>Apiotrichum</taxon>
    </lineage>
</organism>
<gene>
    <name evidence="7" type="ORF">EHS24_003708</name>
</gene>
<dbReference type="InterPro" id="IPR036259">
    <property type="entry name" value="MFS_trans_sf"/>
</dbReference>
<feature type="transmembrane region" description="Helical" evidence="5">
    <location>
        <begin position="344"/>
        <end position="364"/>
    </location>
</feature>
<dbReference type="PROSITE" id="PS00216">
    <property type="entry name" value="SUGAR_TRANSPORT_1"/>
    <property type="match status" value="1"/>
</dbReference>
<dbReference type="SUPFAM" id="SSF103473">
    <property type="entry name" value="MFS general substrate transporter"/>
    <property type="match status" value="1"/>
</dbReference>
<protein>
    <recommendedName>
        <fullName evidence="6">Major facilitator superfamily (MFS) profile domain-containing protein</fullName>
    </recommendedName>
</protein>
<dbReference type="PANTHER" id="PTHR23508:SF10">
    <property type="entry name" value="CARBOXYLIC ACID TRANSPORTER PROTEIN HOMOLOG"/>
    <property type="match status" value="1"/>
</dbReference>
<reference evidence="7 8" key="1">
    <citation type="submission" date="2018-11" db="EMBL/GenBank/DDBJ databases">
        <title>Genome sequence of Apiotrichum porosum DSM 27194.</title>
        <authorList>
            <person name="Aliyu H."/>
            <person name="Gorte O."/>
            <person name="Ochsenreither K."/>
        </authorList>
    </citation>
    <scope>NUCLEOTIDE SEQUENCE [LARGE SCALE GENOMIC DNA]</scope>
    <source>
        <strain evidence="7 8">DSM 27194</strain>
    </source>
</reference>
<dbReference type="AlphaFoldDB" id="A0A427XDT1"/>
<dbReference type="PANTHER" id="PTHR23508">
    <property type="entry name" value="CARBOXYLIC ACID TRANSPORTER PROTEIN HOMOLOG"/>
    <property type="match status" value="1"/>
</dbReference>
<feature type="transmembrane region" description="Helical" evidence="5">
    <location>
        <begin position="114"/>
        <end position="133"/>
    </location>
</feature>
<dbReference type="Proteomes" id="UP000279236">
    <property type="component" value="Unassembled WGS sequence"/>
</dbReference>
<evidence type="ECO:0000313" key="8">
    <source>
        <dbReference type="Proteomes" id="UP000279236"/>
    </source>
</evidence>
<dbReference type="InterPro" id="IPR005829">
    <property type="entry name" value="Sugar_transporter_CS"/>
</dbReference>
<proteinExistence type="predicted"/>
<feature type="transmembrane region" description="Helical" evidence="5">
    <location>
        <begin position="437"/>
        <end position="459"/>
    </location>
</feature>
<feature type="transmembrane region" description="Helical" evidence="5">
    <location>
        <begin position="140"/>
        <end position="161"/>
    </location>
</feature>
<dbReference type="GO" id="GO:0005886">
    <property type="term" value="C:plasma membrane"/>
    <property type="evidence" value="ECO:0007669"/>
    <property type="project" value="TreeGrafter"/>
</dbReference>
<dbReference type="InterPro" id="IPR020846">
    <property type="entry name" value="MFS_dom"/>
</dbReference>
<dbReference type="Gene3D" id="1.20.1250.20">
    <property type="entry name" value="MFS general substrate transporter like domains"/>
    <property type="match status" value="1"/>
</dbReference>
<dbReference type="RefSeq" id="XP_028472227.1">
    <property type="nucleotide sequence ID" value="XM_028619358.1"/>
</dbReference>
<dbReference type="InterPro" id="IPR005828">
    <property type="entry name" value="MFS_sugar_transport-like"/>
</dbReference>